<keyword evidence="3 6" id="KW-0012">Acyltransferase</keyword>
<feature type="domain" description="Phospholipid/glycerol acyltransferase" evidence="5">
    <location>
        <begin position="51"/>
        <end position="164"/>
    </location>
</feature>
<evidence type="ECO:0000313" key="7">
    <source>
        <dbReference type="Proteomes" id="UP000320386"/>
    </source>
</evidence>
<keyword evidence="4" id="KW-0812">Transmembrane</keyword>
<protein>
    <submittedName>
        <fullName evidence="6">1-acyl-sn-glycerol-3-phosphate acyltransferase</fullName>
        <ecNumber evidence="6">2.3.1.-</ecNumber>
    </submittedName>
</protein>
<keyword evidence="4" id="KW-0472">Membrane</keyword>
<organism evidence="6 7">
    <name type="scientific">Mucisphaera calidilacus</name>
    <dbReference type="NCBI Taxonomy" id="2527982"/>
    <lineage>
        <taxon>Bacteria</taxon>
        <taxon>Pseudomonadati</taxon>
        <taxon>Planctomycetota</taxon>
        <taxon>Phycisphaerae</taxon>
        <taxon>Phycisphaerales</taxon>
        <taxon>Phycisphaeraceae</taxon>
        <taxon>Mucisphaera</taxon>
    </lineage>
</organism>
<keyword evidence="7" id="KW-1185">Reference proteome</keyword>
<gene>
    <name evidence="6" type="primary">plsC_1</name>
    <name evidence="6" type="ORF">Pan265_12030</name>
</gene>
<proteinExistence type="predicted"/>
<dbReference type="PANTHER" id="PTHR10434">
    <property type="entry name" value="1-ACYL-SN-GLYCEROL-3-PHOSPHATE ACYLTRANSFERASE"/>
    <property type="match status" value="1"/>
</dbReference>
<dbReference type="SMART" id="SM00563">
    <property type="entry name" value="PlsC"/>
    <property type="match status" value="1"/>
</dbReference>
<evidence type="ECO:0000313" key="6">
    <source>
        <dbReference type="EMBL" id="QDU71354.1"/>
    </source>
</evidence>
<dbReference type="Proteomes" id="UP000320386">
    <property type="component" value="Chromosome"/>
</dbReference>
<evidence type="ECO:0000256" key="3">
    <source>
        <dbReference type="ARBA" id="ARBA00023315"/>
    </source>
</evidence>
<dbReference type="Pfam" id="PF01553">
    <property type="entry name" value="Acyltransferase"/>
    <property type="match status" value="1"/>
</dbReference>
<evidence type="ECO:0000256" key="2">
    <source>
        <dbReference type="ARBA" id="ARBA00022679"/>
    </source>
</evidence>
<dbReference type="InterPro" id="IPR002123">
    <property type="entry name" value="Plipid/glycerol_acylTrfase"/>
</dbReference>
<evidence type="ECO:0000259" key="5">
    <source>
        <dbReference type="SMART" id="SM00563"/>
    </source>
</evidence>
<keyword evidence="2 6" id="KW-0808">Transferase</keyword>
<dbReference type="CDD" id="cd07989">
    <property type="entry name" value="LPLAT_AGPAT-like"/>
    <property type="match status" value="1"/>
</dbReference>
<dbReference type="SUPFAM" id="SSF69593">
    <property type="entry name" value="Glycerol-3-phosphate (1)-acyltransferase"/>
    <property type="match status" value="1"/>
</dbReference>
<name>A0A518BWP9_9BACT</name>
<dbReference type="GO" id="GO:0006654">
    <property type="term" value="P:phosphatidic acid biosynthetic process"/>
    <property type="evidence" value="ECO:0007669"/>
    <property type="project" value="TreeGrafter"/>
</dbReference>
<dbReference type="PANTHER" id="PTHR10434:SF11">
    <property type="entry name" value="1-ACYL-SN-GLYCEROL-3-PHOSPHATE ACYLTRANSFERASE"/>
    <property type="match status" value="1"/>
</dbReference>
<dbReference type="OrthoDB" id="9803035at2"/>
<dbReference type="EMBL" id="CP036280">
    <property type="protein sequence ID" value="QDU71354.1"/>
    <property type="molecule type" value="Genomic_DNA"/>
</dbReference>
<dbReference type="AlphaFoldDB" id="A0A518BWP9"/>
<feature type="transmembrane region" description="Helical" evidence="4">
    <location>
        <begin position="17"/>
        <end position="35"/>
    </location>
</feature>
<reference evidence="6 7" key="1">
    <citation type="submission" date="2019-02" db="EMBL/GenBank/DDBJ databases">
        <title>Deep-cultivation of Planctomycetes and their phenomic and genomic characterization uncovers novel biology.</title>
        <authorList>
            <person name="Wiegand S."/>
            <person name="Jogler M."/>
            <person name="Boedeker C."/>
            <person name="Pinto D."/>
            <person name="Vollmers J."/>
            <person name="Rivas-Marin E."/>
            <person name="Kohn T."/>
            <person name="Peeters S.H."/>
            <person name="Heuer A."/>
            <person name="Rast P."/>
            <person name="Oberbeckmann S."/>
            <person name="Bunk B."/>
            <person name="Jeske O."/>
            <person name="Meyerdierks A."/>
            <person name="Storesund J.E."/>
            <person name="Kallscheuer N."/>
            <person name="Luecker S."/>
            <person name="Lage O.M."/>
            <person name="Pohl T."/>
            <person name="Merkel B.J."/>
            <person name="Hornburger P."/>
            <person name="Mueller R.-W."/>
            <person name="Bruemmer F."/>
            <person name="Labrenz M."/>
            <person name="Spormann A.M."/>
            <person name="Op den Camp H."/>
            <person name="Overmann J."/>
            <person name="Amann R."/>
            <person name="Jetten M.S.M."/>
            <person name="Mascher T."/>
            <person name="Medema M.H."/>
            <person name="Devos D.P."/>
            <person name="Kaster A.-K."/>
            <person name="Ovreas L."/>
            <person name="Rohde M."/>
            <person name="Galperin M.Y."/>
            <person name="Jogler C."/>
        </authorList>
    </citation>
    <scope>NUCLEOTIDE SEQUENCE [LARGE SCALE GENOMIC DNA]</scope>
    <source>
        <strain evidence="6 7">Pan265</strain>
    </source>
</reference>
<dbReference type="RefSeq" id="WP_145445508.1">
    <property type="nucleotide sequence ID" value="NZ_CP036280.1"/>
</dbReference>
<evidence type="ECO:0000256" key="4">
    <source>
        <dbReference type="SAM" id="Phobius"/>
    </source>
</evidence>
<keyword evidence="4" id="KW-1133">Transmembrane helix</keyword>
<dbReference type="GO" id="GO:0003841">
    <property type="term" value="F:1-acylglycerol-3-phosphate O-acyltransferase activity"/>
    <property type="evidence" value="ECO:0007669"/>
    <property type="project" value="TreeGrafter"/>
</dbReference>
<comment type="pathway">
    <text evidence="1">Lipid metabolism.</text>
</comment>
<sequence>MFSALSKRQPGSPWYRVVWWTTCATTLYVWMMLCFRLRMWGQANLPSRGPVLLVGNHQSYMDPMLLPSACHRRHFFSMARDTLWDTGWLGWLLSSVNSMPVSRGVGDTKAMRGFIEKLNQGQSLLVYPEGTRTDDGEVKEFSPGLMLLIKRARPVVVPVAVEGPYDAWSRHRKRPKLFGRVAVSLGEPIHPDDLIPLGAEGALALLQERVTEQVMTIRERFDRWD</sequence>
<accession>A0A518BWP9</accession>
<evidence type="ECO:0000256" key="1">
    <source>
        <dbReference type="ARBA" id="ARBA00005189"/>
    </source>
</evidence>
<dbReference type="KEGG" id="mcad:Pan265_12030"/>
<dbReference type="EC" id="2.3.1.-" evidence="6"/>